<dbReference type="Proteomes" id="UP001056120">
    <property type="component" value="Linkage Group LG24"/>
</dbReference>
<name>A0ACB9ASG2_9ASTR</name>
<sequence>MRLCKSGLNKQDAANRFVGEAEAFKSEPEVRVKETETESCSFSNNKMRENVMCGSSVNEKSRKGWFGQTSEVGSMRDQRSVAGDKLWPDELEGTGYEIERESLDHKCGYDQDKEIEREKDENGSHTKKPIKVTSMESCVTFLDICRNSICLSKKREDIAKYPKNWYYIKTKKDKINMKELSSSGESKFKKRRVSMVNKLVQDEMHGEDSKGNKEESENEDVVVEDNK</sequence>
<dbReference type="EMBL" id="CM042041">
    <property type="protein sequence ID" value="KAI3712584.1"/>
    <property type="molecule type" value="Genomic_DNA"/>
</dbReference>
<proteinExistence type="predicted"/>
<reference evidence="2" key="1">
    <citation type="journal article" date="2022" name="Mol. Ecol. Resour.">
        <title>The genomes of chicory, endive, great burdock and yacon provide insights into Asteraceae palaeo-polyploidization history and plant inulin production.</title>
        <authorList>
            <person name="Fan W."/>
            <person name="Wang S."/>
            <person name="Wang H."/>
            <person name="Wang A."/>
            <person name="Jiang F."/>
            <person name="Liu H."/>
            <person name="Zhao H."/>
            <person name="Xu D."/>
            <person name="Zhang Y."/>
        </authorList>
    </citation>
    <scope>NUCLEOTIDE SEQUENCE [LARGE SCALE GENOMIC DNA]</scope>
    <source>
        <strain evidence="2">cv. Yunnan</strain>
    </source>
</reference>
<reference evidence="1 2" key="2">
    <citation type="journal article" date="2022" name="Mol. Ecol. Resour.">
        <title>The genomes of chicory, endive, great burdock and yacon provide insights into Asteraceae paleo-polyploidization history and plant inulin production.</title>
        <authorList>
            <person name="Fan W."/>
            <person name="Wang S."/>
            <person name="Wang H."/>
            <person name="Wang A."/>
            <person name="Jiang F."/>
            <person name="Liu H."/>
            <person name="Zhao H."/>
            <person name="Xu D."/>
            <person name="Zhang Y."/>
        </authorList>
    </citation>
    <scope>NUCLEOTIDE SEQUENCE [LARGE SCALE GENOMIC DNA]</scope>
    <source>
        <strain evidence="2">cv. Yunnan</strain>
        <tissue evidence="1">Leaves</tissue>
    </source>
</reference>
<keyword evidence="2" id="KW-1185">Reference proteome</keyword>
<accession>A0ACB9ASG2</accession>
<evidence type="ECO:0000313" key="1">
    <source>
        <dbReference type="EMBL" id="KAI3712584.1"/>
    </source>
</evidence>
<organism evidence="1 2">
    <name type="scientific">Smallanthus sonchifolius</name>
    <dbReference type="NCBI Taxonomy" id="185202"/>
    <lineage>
        <taxon>Eukaryota</taxon>
        <taxon>Viridiplantae</taxon>
        <taxon>Streptophyta</taxon>
        <taxon>Embryophyta</taxon>
        <taxon>Tracheophyta</taxon>
        <taxon>Spermatophyta</taxon>
        <taxon>Magnoliopsida</taxon>
        <taxon>eudicotyledons</taxon>
        <taxon>Gunneridae</taxon>
        <taxon>Pentapetalae</taxon>
        <taxon>asterids</taxon>
        <taxon>campanulids</taxon>
        <taxon>Asterales</taxon>
        <taxon>Asteraceae</taxon>
        <taxon>Asteroideae</taxon>
        <taxon>Heliantheae alliance</taxon>
        <taxon>Millerieae</taxon>
        <taxon>Smallanthus</taxon>
    </lineage>
</organism>
<protein>
    <submittedName>
        <fullName evidence="1">Uncharacterized protein</fullName>
    </submittedName>
</protein>
<gene>
    <name evidence="1" type="ORF">L1987_71143</name>
</gene>
<comment type="caution">
    <text evidence="1">The sequence shown here is derived from an EMBL/GenBank/DDBJ whole genome shotgun (WGS) entry which is preliminary data.</text>
</comment>
<evidence type="ECO:0000313" key="2">
    <source>
        <dbReference type="Proteomes" id="UP001056120"/>
    </source>
</evidence>